<protein>
    <submittedName>
        <fullName evidence="3">Odorant-binding protein AgamOBP32</fullName>
    </submittedName>
</protein>
<proteinExistence type="predicted"/>
<name>A0A1I8A0J5_9BILA</name>
<sequence>MPALSLICFIYLLIFCVCYSDAISGMAHKIAKREKAFDLARIEAALEAQEDAERELLEARNVHALSSRDQALQDDRCQAKCNDNLRSGLDMVKAHTSFGSIGVPSVIDETDLRMFCRLDAQHDRCLRDCGFSIQFNMRDYVCKENIDLMLTQIPCYVFAAPVLKRQCGPSVCGPYADLEPTLIGFANRCRTLICDLFCTEKVLLNRCGPVAGEQAAKFLRDYSRRQVSTWISDLANSMGKPVKQVIPRSCSRIFCDNYDTRNANCTELGRRRL</sequence>
<reference evidence="3" key="1">
    <citation type="submission" date="2016-11" db="UniProtKB">
        <authorList>
            <consortium name="WormBaseParasite"/>
        </authorList>
    </citation>
    <scope>IDENTIFICATION</scope>
</reference>
<keyword evidence="1" id="KW-0732">Signal</keyword>
<feature type="chain" id="PRO_5009314131" evidence="1">
    <location>
        <begin position="23"/>
        <end position="273"/>
    </location>
</feature>
<keyword evidence="2" id="KW-1185">Reference proteome</keyword>
<evidence type="ECO:0000313" key="3">
    <source>
        <dbReference type="WBParaSite" id="L893_g31660.t1"/>
    </source>
</evidence>
<accession>A0A1I8A0J5</accession>
<feature type="signal peptide" evidence="1">
    <location>
        <begin position="1"/>
        <end position="22"/>
    </location>
</feature>
<dbReference type="AlphaFoldDB" id="A0A1I8A0J5"/>
<organism evidence="2 3">
    <name type="scientific">Steinernema glaseri</name>
    <dbReference type="NCBI Taxonomy" id="37863"/>
    <lineage>
        <taxon>Eukaryota</taxon>
        <taxon>Metazoa</taxon>
        <taxon>Ecdysozoa</taxon>
        <taxon>Nematoda</taxon>
        <taxon>Chromadorea</taxon>
        <taxon>Rhabditida</taxon>
        <taxon>Tylenchina</taxon>
        <taxon>Panagrolaimomorpha</taxon>
        <taxon>Strongyloidoidea</taxon>
        <taxon>Steinernematidae</taxon>
        <taxon>Steinernema</taxon>
    </lineage>
</organism>
<evidence type="ECO:0000313" key="2">
    <source>
        <dbReference type="Proteomes" id="UP000095287"/>
    </source>
</evidence>
<dbReference type="WBParaSite" id="L893_g31660.t1">
    <property type="protein sequence ID" value="L893_g31660.t1"/>
    <property type="gene ID" value="L893_g31660"/>
</dbReference>
<dbReference type="Proteomes" id="UP000095287">
    <property type="component" value="Unplaced"/>
</dbReference>
<evidence type="ECO:0000256" key="1">
    <source>
        <dbReference type="SAM" id="SignalP"/>
    </source>
</evidence>